<evidence type="ECO:0000313" key="3">
    <source>
        <dbReference type="EMBL" id="KAF2772638.1"/>
    </source>
</evidence>
<proteinExistence type="predicted"/>
<evidence type="ECO:0000313" key="4">
    <source>
        <dbReference type="Proteomes" id="UP000799436"/>
    </source>
</evidence>
<sequence>MTLNSMHAQSDYSMRTADFFDDGSSDDDFGTLAGDNSHADVLGFKRRSTLSSKRRSAPTSEPLASQCNSKSTPGEPSTTRTGDEGYQRLTAHGTHEGLPVRFADTPDTSFVGSVDELLPDENRSFAPSLPESARIAPRRSLSRSSGTSQHRPAGQRVPLPPNKDQIIAAHQIAHEITLQALIRDEVGLDDVYGGFAPMEQGPRSSALPPALRAHDPRSPLHATFDTPEPTGGSKKVHVVPPPIDTSGPKRSLPPEIVRTPYPFTADKVQRRDFGQSPHSTSSAETGGSESILTLSIRRTNAYAMRRVTSLTIPASNDYGLRGGEKQSQFKTTDFDDAAFFSQLRASYRELSGATRFFSARSLRCIAVSGPASKAADAGYGWLHQPRSPRVLAYRGLTDSFSEEKILQHYLDPSLGRKRFAFVHWARRLAAAPPNRTPQVDDDSGQPVDADLARRMEQPEGLEFVVGWSIRRIALSLLLLIFLSIAIAILWTFLGKNTVTGKPGGGFRDAGDRVLPGVVMGICLLLIGLSGIGGWLGVSWLVM</sequence>
<dbReference type="EMBL" id="ML995814">
    <property type="protein sequence ID" value="KAF2772638.1"/>
    <property type="molecule type" value="Genomic_DNA"/>
</dbReference>
<accession>A0A6G1LJN6</accession>
<dbReference type="Proteomes" id="UP000799436">
    <property type="component" value="Unassembled WGS sequence"/>
</dbReference>
<feature type="region of interest" description="Disordered" evidence="1">
    <location>
        <begin position="224"/>
        <end position="287"/>
    </location>
</feature>
<keyword evidence="2" id="KW-0812">Transmembrane</keyword>
<feature type="compositionally biased region" description="Polar residues" evidence="1">
    <location>
        <begin position="57"/>
        <end position="80"/>
    </location>
</feature>
<organism evidence="3 4">
    <name type="scientific">Teratosphaeria nubilosa</name>
    <dbReference type="NCBI Taxonomy" id="161662"/>
    <lineage>
        <taxon>Eukaryota</taxon>
        <taxon>Fungi</taxon>
        <taxon>Dikarya</taxon>
        <taxon>Ascomycota</taxon>
        <taxon>Pezizomycotina</taxon>
        <taxon>Dothideomycetes</taxon>
        <taxon>Dothideomycetidae</taxon>
        <taxon>Mycosphaerellales</taxon>
        <taxon>Teratosphaeriaceae</taxon>
        <taxon>Teratosphaeria</taxon>
    </lineage>
</organism>
<name>A0A6G1LJN6_9PEZI</name>
<feature type="compositionally biased region" description="Basic residues" evidence="1">
    <location>
        <begin position="44"/>
        <end position="56"/>
    </location>
</feature>
<feature type="transmembrane region" description="Helical" evidence="2">
    <location>
        <begin position="472"/>
        <end position="493"/>
    </location>
</feature>
<gene>
    <name evidence="3" type="ORF">EJ03DRAFT_348589</name>
</gene>
<feature type="region of interest" description="Disordered" evidence="1">
    <location>
        <begin position="120"/>
        <end position="161"/>
    </location>
</feature>
<reference evidence="3" key="1">
    <citation type="journal article" date="2020" name="Stud. Mycol.">
        <title>101 Dothideomycetes genomes: a test case for predicting lifestyles and emergence of pathogens.</title>
        <authorList>
            <person name="Haridas S."/>
            <person name="Albert R."/>
            <person name="Binder M."/>
            <person name="Bloem J."/>
            <person name="Labutti K."/>
            <person name="Salamov A."/>
            <person name="Andreopoulos B."/>
            <person name="Baker S."/>
            <person name="Barry K."/>
            <person name="Bills G."/>
            <person name="Bluhm B."/>
            <person name="Cannon C."/>
            <person name="Castanera R."/>
            <person name="Culley D."/>
            <person name="Daum C."/>
            <person name="Ezra D."/>
            <person name="Gonzalez J."/>
            <person name="Henrissat B."/>
            <person name="Kuo A."/>
            <person name="Liang C."/>
            <person name="Lipzen A."/>
            <person name="Lutzoni F."/>
            <person name="Magnuson J."/>
            <person name="Mondo S."/>
            <person name="Nolan M."/>
            <person name="Ohm R."/>
            <person name="Pangilinan J."/>
            <person name="Park H.-J."/>
            <person name="Ramirez L."/>
            <person name="Alfaro M."/>
            <person name="Sun H."/>
            <person name="Tritt A."/>
            <person name="Yoshinaga Y."/>
            <person name="Zwiers L.-H."/>
            <person name="Turgeon B."/>
            <person name="Goodwin S."/>
            <person name="Spatafora J."/>
            <person name="Crous P."/>
            <person name="Grigoriev I."/>
        </authorList>
    </citation>
    <scope>NUCLEOTIDE SEQUENCE</scope>
    <source>
        <strain evidence="3">CBS 116005</strain>
    </source>
</reference>
<dbReference type="AlphaFoldDB" id="A0A6G1LJN6"/>
<keyword evidence="4" id="KW-1185">Reference proteome</keyword>
<dbReference type="OrthoDB" id="6021743at2759"/>
<feature type="region of interest" description="Disordered" evidence="1">
    <location>
        <begin position="17"/>
        <end position="85"/>
    </location>
</feature>
<protein>
    <submittedName>
        <fullName evidence="3">Uncharacterized protein</fullName>
    </submittedName>
</protein>
<evidence type="ECO:0000256" key="2">
    <source>
        <dbReference type="SAM" id="Phobius"/>
    </source>
</evidence>
<evidence type="ECO:0000256" key="1">
    <source>
        <dbReference type="SAM" id="MobiDB-lite"/>
    </source>
</evidence>
<feature type="transmembrane region" description="Helical" evidence="2">
    <location>
        <begin position="513"/>
        <end position="541"/>
    </location>
</feature>
<keyword evidence="2" id="KW-0472">Membrane</keyword>
<feature type="compositionally biased region" description="Acidic residues" evidence="1">
    <location>
        <begin position="19"/>
        <end position="29"/>
    </location>
</feature>
<keyword evidence="2" id="KW-1133">Transmembrane helix</keyword>